<accession>A0AAD2AKF9</accession>
<dbReference type="GO" id="GO:0034245">
    <property type="term" value="C:mitochondrial DNA-directed RNA polymerase complex"/>
    <property type="evidence" value="ECO:0007669"/>
    <property type="project" value="TreeGrafter"/>
</dbReference>
<evidence type="ECO:0000313" key="4">
    <source>
        <dbReference type="EMBL" id="CAI9786877.1"/>
    </source>
</evidence>
<dbReference type="Pfam" id="PF14700">
    <property type="entry name" value="RPOL_N"/>
    <property type="match status" value="1"/>
</dbReference>
<dbReference type="AlphaFoldDB" id="A0AAD2AKF9"/>
<name>A0AAD2AKF9_9LAMI</name>
<dbReference type="PANTHER" id="PTHR10102:SF0">
    <property type="entry name" value="DNA-DIRECTED RNA POLYMERASE, MITOCHONDRIAL"/>
    <property type="match status" value="1"/>
</dbReference>
<dbReference type="Gene3D" id="1.10.1320.10">
    <property type="entry name" value="DNA-directed RNA polymerase, N-terminal domain"/>
    <property type="match status" value="1"/>
</dbReference>
<evidence type="ECO:0000313" key="5">
    <source>
        <dbReference type="Proteomes" id="UP000834106"/>
    </source>
</evidence>
<dbReference type="GO" id="GO:0006390">
    <property type="term" value="P:mitochondrial transcription"/>
    <property type="evidence" value="ECO:0007669"/>
    <property type="project" value="TreeGrafter"/>
</dbReference>
<evidence type="ECO:0000256" key="2">
    <source>
        <dbReference type="SAM" id="MobiDB-lite"/>
    </source>
</evidence>
<dbReference type="PANTHER" id="PTHR10102">
    <property type="entry name" value="DNA-DIRECTED RNA POLYMERASE, MITOCHONDRIAL"/>
    <property type="match status" value="1"/>
</dbReference>
<dbReference type="GO" id="GO:0003677">
    <property type="term" value="F:DNA binding"/>
    <property type="evidence" value="ECO:0007669"/>
    <property type="project" value="InterPro"/>
</dbReference>
<dbReference type="Proteomes" id="UP000834106">
    <property type="component" value="Chromosome 23"/>
</dbReference>
<sequence length="165" mass="17964">MCQGADGDMGSMGGAAMDDYGPAPSGSGAADMMSIITMHKLMGLLMTGGEHGCARVVRAACMIGDAIEQEVVRIHKFLKKTKRQKVKETKQEGGESDGNDQEQEELRKVVNNLIKKQKLRAVRQLVKGQDDSKPWGTDATAKVGSRLIELLLLTAYIQPHKRKTP</sequence>
<dbReference type="EMBL" id="OU503058">
    <property type="protein sequence ID" value="CAI9786877.1"/>
    <property type="molecule type" value="Genomic_DNA"/>
</dbReference>
<gene>
    <name evidence="4" type="ORF">FPE_LOCUS34307</name>
</gene>
<dbReference type="InterPro" id="IPR002092">
    <property type="entry name" value="DNA-dir_Rpol_phage-type"/>
</dbReference>
<dbReference type="InterPro" id="IPR043502">
    <property type="entry name" value="DNA/RNA_pol_sf"/>
</dbReference>
<evidence type="ECO:0000256" key="1">
    <source>
        <dbReference type="ARBA" id="ARBA00004026"/>
    </source>
</evidence>
<comment type="function">
    <text evidence="1">DNA-dependent RNA polymerase catalyzes the transcription of DNA into RNA using the four ribonucleoside triphosphates as substrates.</text>
</comment>
<dbReference type="InterPro" id="IPR037159">
    <property type="entry name" value="RNA_POL_N_sf"/>
</dbReference>
<dbReference type="SUPFAM" id="SSF56672">
    <property type="entry name" value="DNA/RNA polymerases"/>
    <property type="match status" value="1"/>
</dbReference>
<dbReference type="InterPro" id="IPR029262">
    <property type="entry name" value="RPOL_N"/>
</dbReference>
<feature type="compositionally biased region" description="Acidic residues" evidence="2">
    <location>
        <begin position="94"/>
        <end position="103"/>
    </location>
</feature>
<feature type="domain" description="DNA-directed RNA polymerase N-terminal" evidence="3">
    <location>
        <begin position="30"/>
        <end position="162"/>
    </location>
</feature>
<organism evidence="4 5">
    <name type="scientific">Fraxinus pennsylvanica</name>
    <dbReference type="NCBI Taxonomy" id="56036"/>
    <lineage>
        <taxon>Eukaryota</taxon>
        <taxon>Viridiplantae</taxon>
        <taxon>Streptophyta</taxon>
        <taxon>Embryophyta</taxon>
        <taxon>Tracheophyta</taxon>
        <taxon>Spermatophyta</taxon>
        <taxon>Magnoliopsida</taxon>
        <taxon>eudicotyledons</taxon>
        <taxon>Gunneridae</taxon>
        <taxon>Pentapetalae</taxon>
        <taxon>asterids</taxon>
        <taxon>lamiids</taxon>
        <taxon>Lamiales</taxon>
        <taxon>Oleaceae</taxon>
        <taxon>Oleeae</taxon>
        <taxon>Fraxinus</taxon>
    </lineage>
</organism>
<reference evidence="4" key="1">
    <citation type="submission" date="2023-05" db="EMBL/GenBank/DDBJ databases">
        <authorList>
            <person name="Huff M."/>
        </authorList>
    </citation>
    <scope>NUCLEOTIDE SEQUENCE</scope>
</reference>
<proteinExistence type="predicted"/>
<dbReference type="GO" id="GO:0003899">
    <property type="term" value="F:DNA-directed RNA polymerase activity"/>
    <property type="evidence" value="ECO:0007669"/>
    <property type="project" value="InterPro"/>
</dbReference>
<evidence type="ECO:0000259" key="3">
    <source>
        <dbReference type="Pfam" id="PF14700"/>
    </source>
</evidence>
<feature type="region of interest" description="Disordered" evidence="2">
    <location>
        <begin position="81"/>
        <end position="104"/>
    </location>
</feature>
<protein>
    <recommendedName>
        <fullName evidence="3">DNA-directed RNA polymerase N-terminal domain-containing protein</fullName>
    </recommendedName>
</protein>
<keyword evidence="5" id="KW-1185">Reference proteome</keyword>